<dbReference type="InterPro" id="IPR011053">
    <property type="entry name" value="Single_hybrid_motif"/>
</dbReference>
<dbReference type="Gene3D" id="2.40.50.100">
    <property type="match status" value="1"/>
</dbReference>
<gene>
    <name evidence="2" type="ORF">I5M19_04325</name>
</gene>
<keyword evidence="3" id="KW-1185">Reference proteome</keyword>
<name>A0A934ULM5_9SPHI</name>
<proteinExistence type="predicted"/>
<dbReference type="GO" id="GO:0015562">
    <property type="term" value="F:efflux transmembrane transporter activity"/>
    <property type="evidence" value="ECO:0007669"/>
    <property type="project" value="TreeGrafter"/>
</dbReference>
<keyword evidence="1" id="KW-0732">Signal</keyword>
<dbReference type="SUPFAM" id="SSF51230">
    <property type="entry name" value="Single hybrid motif"/>
    <property type="match status" value="1"/>
</dbReference>
<dbReference type="EMBL" id="JAEHFW010000001">
    <property type="protein sequence ID" value="MBK0378519.1"/>
    <property type="molecule type" value="Genomic_DNA"/>
</dbReference>
<dbReference type="PANTHER" id="PTHR30469">
    <property type="entry name" value="MULTIDRUG RESISTANCE PROTEIN MDTA"/>
    <property type="match status" value="1"/>
</dbReference>
<organism evidence="2 3">
    <name type="scientific">Mucilaginibacter segetis</name>
    <dbReference type="NCBI Taxonomy" id="2793071"/>
    <lineage>
        <taxon>Bacteria</taxon>
        <taxon>Pseudomonadati</taxon>
        <taxon>Bacteroidota</taxon>
        <taxon>Sphingobacteriia</taxon>
        <taxon>Sphingobacteriales</taxon>
        <taxon>Sphingobacteriaceae</taxon>
        <taxon>Mucilaginibacter</taxon>
    </lineage>
</organism>
<protein>
    <submittedName>
        <fullName evidence="2">HlyD family efflux transporter periplasmic adaptor subunit</fullName>
    </submittedName>
</protein>
<dbReference type="PANTHER" id="PTHR30469:SF15">
    <property type="entry name" value="HLYD FAMILY OF SECRETION PROTEINS"/>
    <property type="match status" value="1"/>
</dbReference>
<evidence type="ECO:0000313" key="2">
    <source>
        <dbReference type="EMBL" id="MBK0378519.1"/>
    </source>
</evidence>
<dbReference type="Gene3D" id="2.40.420.20">
    <property type="match status" value="1"/>
</dbReference>
<evidence type="ECO:0000313" key="3">
    <source>
        <dbReference type="Proteomes" id="UP000613193"/>
    </source>
</evidence>
<dbReference type="Proteomes" id="UP000613193">
    <property type="component" value="Unassembled WGS sequence"/>
</dbReference>
<accession>A0A934ULM5</accession>
<reference evidence="2" key="1">
    <citation type="submission" date="2020-12" db="EMBL/GenBank/DDBJ databases">
        <title>Bacterial novel species Mucilaginibacter sp. SD-g isolated from soil.</title>
        <authorList>
            <person name="Jung H.-Y."/>
        </authorList>
    </citation>
    <scope>NUCLEOTIDE SEQUENCE</scope>
    <source>
        <strain evidence="2">SD-g</strain>
    </source>
</reference>
<dbReference type="GO" id="GO:1990281">
    <property type="term" value="C:efflux pump complex"/>
    <property type="evidence" value="ECO:0007669"/>
    <property type="project" value="TreeGrafter"/>
</dbReference>
<comment type="caution">
    <text evidence="2">The sequence shown here is derived from an EMBL/GenBank/DDBJ whole genome shotgun (WGS) entry which is preliminary data.</text>
</comment>
<dbReference type="PROSITE" id="PS51257">
    <property type="entry name" value="PROKAR_LIPOPROTEIN"/>
    <property type="match status" value="1"/>
</dbReference>
<feature type="signal peptide" evidence="1">
    <location>
        <begin position="1"/>
        <end position="28"/>
    </location>
</feature>
<feature type="chain" id="PRO_5036705829" evidence="1">
    <location>
        <begin position="29"/>
        <end position="316"/>
    </location>
</feature>
<sequence length="316" mass="34112">MILTMHKHPRIYPALLLCAMLAVSACHGGGSSPADEESAAPAITPVTITHIETGPLSDTITLNATSTFLQKNYVKANAIGYIEHVGIKPGQFVSKGQLLFTIKTKEARSIGNTINVLDTTFKFSGINRIRASSNGYVAQLNHQVGDYVQDGEQLAVISDHNSFAFLLQVPYELHQLMAHNQTLQLTLPDGTGLTGHVASVMPSVDTLSQTQGLVIMVNSKEPLPENLIAKARIIKSAKTNAMMLPKSAVLANETLSEFWVMKLINDSTAVKTIVTKGIETGDRVEITSPAFQPSDRIVETGNYGLADTARIKINHP</sequence>
<dbReference type="AlphaFoldDB" id="A0A934ULM5"/>
<dbReference type="RefSeq" id="WP_200064392.1">
    <property type="nucleotide sequence ID" value="NZ_JAEHFW010000001.1"/>
</dbReference>
<evidence type="ECO:0000256" key="1">
    <source>
        <dbReference type="SAM" id="SignalP"/>
    </source>
</evidence>